<organism evidence="2 3">
    <name type="scientific">Phormidium tenue FACHB-1050</name>
    <dbReference type="NCBI Taxonomy" id="2692857"/>
    <lineage>
        <taxon>Bacteria</taxon>
        <taxon>Bacillati</taxon>
        <taxon>Cyanobacteriota</taxon>
        <taxon>Cyanophyceae</taxon>
        <taxon>Oscillatoriophycideae</taxon>
        <taxon>Oscillatoriales</taxon>
        <taxon>Oscillatoriaceae</taxon>
        <taxon>Phormidium</taxon>
    </lineage>
</organism>
<proteinExistence type="predicted"/>
<dbReference type="SUPFAM" id="SSF53335">
    <property type="entry name" value="S-adenosyl-L-methionine-dependent methyltransferases"/>
    <property type="match status" value="1"/>
</dbReference>
<dbReference type="Gene3D" id="3.40.50.150">
    <property type="entry name" value="Vaccinia Virus protein VP39"/>
    <property type="match status" value="1"/>
</dbReference>
<keyword evidence="3" id="KW-1185">Reference proteome</keyword>
<dbReference type="InterPro" id="IPR025714">
    <property type="entry name" value="Methyltranfer_dom"/>
</dbReference>
<dbReference type="RefSeq" id="WP_190577468.1">
    <property type="nucleotide sequence ID" value="NZ_CAWPQU010000078.1"/>
</dbReference>
<dbReference type="PANTHER" id="PTHR43464:SF91">
    <property type="entry name" value="SLL0487 PROTEIN"/>
    <property type="match status" value="1"/>
</dbReference>
<sequence length="448" mass="50857">MNIDPNEKIRQQFDLMPYPNLPANQTGGDGDRGLILHSFASAWYAKTQRVGDRQDLTILDVGCGSGVTTLALAMANPNSKIIGIDLSEASLSLARDRLNYHGFPNAEFHKLPIEELPNLKDKEGLHFDYINCEDTLYLLNDPVLGLKIMGAVLAPEGLLRVNVHSLYQRTDFFRAQAFSRLLGFLDRNPTEDEYQQIYAIMEALGDGTLLKANTWSPSDKSLGFFLANYAIQEDKGFTIPEVFQMLRGSNLEFVSMINPADWRLTNLFPEHIPDGFVKFLDHATPEQNLHAYELLHPVNRLLDIWCGHSGRSAYTEISQWTATMWESATVHLHPILRTEAFFKTLEQAIAQLRPDSNIQKLHNSKLDSLTVTLCLRFLWKCECKFSELVTYWSVHKPRLEAYRKVSTTIVSGRITPTGKLSDRQASEELRFLLGELVIDQLVMIEKDI</sequence>
<evidence type="ECO:0000259" key="1">
    <source>
        <dbReference type="Pfam" id="PF13847"/>
    </source>
</evidence>
<dbReference type="Pfam" id="PF13847">
    <property type="entry name" value="Methyltransf_31"/>
    <property type="match status" value="1"/>
</dbReference>
<feature type="domain" description="Methyltransferase" evidence="1">
    <location>
        <begin position="54"/>
        <end position="165"/>
    </location>
</feature>
<keyword evidence="2" id="KW-0489">Methyltransferase</keyword>
<gene>
    <name evidence="2" type="ORF">H6G05_06900</name>
</gene>
<dbReference type="EMBL" id="JACJQY010000008">
    <property type="protein sequence ID" value="MBD2316574.1"/>
    <property type="molecule type" value="Genomic_DNA"/>
</dbReference>
<dbReference type="CDD" id="cd02440">
    <property type="entry name" value="AdoMet_MTases"/>
    <property type="match status" value="1"/>
</dbReference>
<protein>
    <submittedName>
        <fullName evidence="2">Class I SAM-dependent methyltransferase</fullName>
    </submittedName>
</protein>
<comment type="caution">
    <text evidence="2">The sequence shown here is derived from an EMBL/GenBank/DDBJ whole genome shotgun (WGS) entry which is preliminary data.</text>
</comment>
<evidence type="ECO:0000313" key="2">
    <source>
        <dbReference type="EMBL" id="MBD2316574.1"/>
    </source>
</evidence>
<dbReference type="Proteomes" id="UP000618445">
    <property type="component" value="Unassembled WGS sequence"/>
</dbReference>
<reference evidence="2 3" key="1">
    <citation type="journal article" date="2020" name="ISME J.">
        <title>Comparative genomics reveals insights into cyanobacterial evolution and habitat adaptation.</title>
        <authorList>
            <person name="Chen M.Y."/>
            <person name="Teng W.K."/>
            <person name="Zhao L."/>
            <person name="Hu C.X."/>
            <person name="Zhou Y.K."/>
            <person name="Han B.P."/>
            <person name="Song L.R."/>
            <person name="Shu W.S."/>
        </authorList>
    </citation>
    <scope>NUCLEOTIDE SEQUENCE [LARGE SCALE GENOMIC DNA]</scope>
    <source>
        <strain evidence="2 3">FACHB-1050</strain>
    </source>
</reference>
<dbReference type="GO" id="GO:0008168">
    <property type="term" value="F:methyltransferase activity"/>
    <property type="evidence" value="ECO:0007669"/>
    <property type="project" value="UniProtKB-KW"/>
</dbReference>
<keyword evidence="2" id="KW-0808">Transferase</keyword>
<accession>A0ABR8CAX8</accession>
<name>A0ABR8CAX8_9CYAN</name>
<evidence type="ECO:0000313" key="3">
    <source>
        <dbReference type="Proteomes" id="UP000618445"/>
    </source>
</evidence>
<dbReference type="InterPro" id="IPR029063">
    <property type="entry name" value="SAM-dependent_MTases_sf"/>
</dbReference>
<dbReference type="PANTHER" id="PTHR43464">
    <property type="entry name" value="METHYLTRANSFERASE"/>
    <property type="match status" value="1"/>
</dbReference>
<dbReference type="GO" id="GO:0032259">
    <property type="term" value="P:methylation"/>
    <property type="evidence" value="ECO:0007669"/>
    <property type="project" value="UniProtKB-KW"/>
</dbReference>